<protein>
    <recommendedName>
        <fullName evidence="4">Secreted protein</fullName>
    </recommendedName>
</protein>
<name>A0AAJ1U919_9RHOB</name>
<feature type="signal peptide" evidence="1">
    <location>
        <begin position="1"/>
        <end position="26"/>
    </location>
</feature>
<evidence type="ECO:0000313" key="2">
    <source>
        <dbReference type="EMBL" id="MDQ2093513.1"/>
    </source>
</evidence>
<evidence type="ECO:0000256" key="1">
    <source>
        <dbReference type="SAM" id="SignalP"/>
    </source>
</evidence>
<dbReference type="EMBL" id="JANFFA010000001">
    <property type="protein sequence ID" value="MDQ2093513.1"/>
    <property type="molecule type" value="Genomic_DNA"/>
</dbReference>
<organism evidence="2 3">
    <name type="scientific">Rhodalgimonas zhirmunskyi</name>
    <dbReference type="NCBI Taxonomy" id="2964767"/>
    <lineage>
        <taxon>Bacteria</taxon>
        <taxon>Pseudomonadati</taxon>
        <taxon>Pseudomonadota</taxon>
        <taxon>Alphaproteobacteria</taxon>
        <taxon>Rhodobacterales</taxon>
        <taxon>Roseobacteraceae</taxon>
        <taxon>Rhodalgimonas</taxon>
    </lineage>
</organism>
<keyword evidence="3" id="KW-1185">Reference proteome</keyword>
<evidence type="ECO:0000313" key="3">
    <source>
        <dbReference type="Proteomes" id="UP001227162"/>
    </source>
</evidence>
<accession>A0AAJ1U919</accession>
<comment type="caution">
    <text evidence="2">The sequence shown here is derived from an EMBL/GenBank/DDBJ whole genome shotgun (WGS) entry which is preliminary data.</text>
</comment>
<dbReference type="AlphaFoldDB" id="A0AAJ1U919"/>
<feature type="chain" id="PRO_5042482570" description="Secreted protein" evidence="1">
    <location>
        <begin position="27"/>
        <end position="96"/>
    </location>
</feature>
<gene>
    <name evidence="2" type="ORF">NOI20_05270</name>
</gene>
<reference evidence="2" key="1">
    <citation type="submission" date="2022-07" db="EMBL/GenBank/DDBJ databases">
        <authorList>
            <person name="Otstavnykh N."/>
            <person name="Isaeva M."/>
            <person name="Bystritskaya E."/>
        </authorList>
    </citation>
    <scope>NUCLEOTIDE SEQUENCE</scope>
    <source>
        <strain evidence="2">10Alg 79</strain>
    </source>
</reference>
<reference evidence="2" key="2">
    <citation type="submission" date="2023-04" db="EMBL/GenBank/DDBJ databases">
        <title>'Rhodoalgimonas zhirmunskyi' gen. nov., isolated from a red alga.</title>
        <authorList>
            <person name="Nedashkovskaya O.I."/>
            <person name="Otstavnykh N.Y."/>
            <person name="Bystritskaya E.P."/>
            <person name="Balabanova L.A."/>
            <person name="Isaeva M.P."/>
        </authorList>
    </citation>
    <scope>NUCLEOTIDE SEQUENCE</scope>
    <source>
        <strain evidence="2">10Alg 79</strain>
    </source>
</reference>
<keyword evidence="1" id="KW-0732">Signal</keyword>
<evidence type="ECO:0008006" key="4">
    <source>
        <dbReference type="Google" id="ProtNLM"/>
    </source>
</evidence>
<dbReference type="RefSeq" id="WP_317625099.1">
    <property type="nucleotide sequence ID" value="NZ_JANFFA010000001.1"/>
</dbReference>
<proteinExistence type="predicted"/>
<sequence>MLKRVSTGALCAVMMLGVVAPVAAVADNTGRAHSGPPMGYTAQWWTGPAGCTYSRAGRGGEVVWFLTNRPGKGGCPEFIVTKPIDNAYRAPRWQKG</sequence>
<dbReference type="Proteomes" id="UP001227162">
    <property type="component" value="Unassembled WGS sequence"/>
</dbReference>